<keyword evidence="3" id="KW-1185">Reference proteome</keyword>
<dbReference type="VEuPathDB" id="CryptoDB:Vbra_17748"/>
<sequence length="591" mass="64703">MAPPESQGEVPVSHGHNLNMTIPGPGVNDKPARPVGKLVFPDKNTFDSRPLTPLVGGAEKGGKAVRVVKNATSGFWDPRTPAAELEGRKTRRGPGQFQSRLKSVPYLHAVYIDAPRKLTMKRLPEVAHIGRGERTRHSYSSRHLDTHERLFSTQTISSTMRLRGAEASRIAAIGRHGEGGYLHEVEDSLPPSAWISYRAARAASMPHLQRRQRQPSPTHPAVYSASRMGGWAMDRPAVSFDLKAAEKPVKYVQGRPPDHPEALSDMYTPSARISGHPETPICAPHIDRGLSATTPRHFKAPPPSASTVAAACLSIPTLKLDGKIDIDGTDVSPSGRGPAPAPTTDERLDWFRGGLKRFPDTIAGKGLGTSRVIAQGEYLDLLEGTAGPGLSDSTRSLAGSASQPDLRQLVGESPADESPVSALPATGMLTSRGAIASNFKYEEMTSDPILAYTRPSFTATKTGERGIRITKMDPPASKVHPWDDLKPQTPEVRLNPPVWFLDPVHEPLPTDRMTRDRRDVASQLYWNQAVSNPCDRSPEEYYFATEANPSRRRDYSEGYILPAGIQDTRPPFHQLITPRMQQEGKMNMRLT</sequence>
<proteinExistence type="predicted"/>
<dbReference type="EMBL" id="CDMY01000656">
    <property type="protein sequence ID" value="CEM28648.1"/>
    <property type="molecule type" value="Genomic_DNA"/>
</dbReference>
<feature type="region of interest" description="Disordered" evidence="1">
    <location>
        <begin position="1"/>
        <end position="34"/>
    </location>
</feature>
<gene>
    <name evidence="2" type="ORF">Vbra_17748</name>
</gene>
<protein>
    <submittedName>
        <fullName evidence="2">Uncharacterized protein</fullName>
    </submittedName>
</protein>
<dbReference type="AlphaFoldDB" id="A0A0G4GGA0"/>
<dbReference type="InParanoid" id="A0A0G4GGA0"/>
<accession>A0A0G4GGA0</accession>
<evidence type="ECO:0000313" key="2">
    <source>
        <dbReference type="EMBL" id="CEM28648.1"/>
    </source>
</evidence>
<reference evidence="2 3" key="1">
    <citation type="submission" date="2014-11" db="EMBL/GenBank/DDBJ databases">
        <authorList>
            <person name="Zhu J."/>
            <person name="Qi W."/>
            <person name="Song R."/>
        </authorList>
    </citation>
    <scope>NUCLEOTIDE SEQUENCE [LARGE SCALE GENOMIC DNA]</scope>
</reference>
<dbReference type="Proteomes" id="UP000041254">
    <property type="component" value="Unassembled WGS sequence"/>
</dbReference>
<evidence type="ECO:0000313" key="3">
    <source>
        <dbReference type="Proteomes" id="UP000041254"/>
    </source>
</evidence>
<name>A0A0G4GGA0_VITBC</name>
<evidence type="ECO:0000256" key="1">
    <source>
        <dbReference type="SAM" id="MobiDB-lite"/>
    </source>
</evidence>
<feature type="region of interest" description="Disordered" evidence="1">
    <location>
        <begin position="326"/>
        <end position="347"/>
    </location>
</feature>
<organism evidence="2 3">
    <name type="scientific">Vitrella brassicaformis (strain CCMP3155)</name>
    <dbReference type="NCBI Taxonomy" id="1169540"/>
    <lineage>
        <taxon>Eukaryota</taxon>
        <taxon>Sar</taxon>
        <taxon>Alveolata</taxon>
        <taxon>Colpodellida</taxon>
        <taxon>Vitrellaceae</taxon>
        <taxon>Vitrella</taxon>
    </lineage>
</organism>